<gene>
    <name evidence="2" type="ordered locus">Os08g0531300</name>
    <name evidence="2" type="ORF">OSNPB_080531300</name>
</gene>
<keyword evidence="1" id="KW-1133">Transmembrane helix</keyword>
<dbReference type="EMBL" id="AP014964">
    <property type="protein sequence ID" value="BAT06399.1"/>
    <property type="molecule type" value="Genomic_DNA"/>
</dbReference>
<feature type="transmembrane region" description="Helical" evidence="1">
    <location>
        <begin position="79"/>
        <end position="96"/>
    </location>
</feature>
<evidence type="ECO:0000313" key="3">
    <source>
        <dbReference type="Proteomes" id="UP000059680"/>
    </source>
</evidence>
<dbReference type="PANTHER" id="PTHR42828">
    <property type="entry name" value="DHBP SYNTHASE RIBB-LIKE ALPHA/BETA DOMAIN-CONTAINING PROTEIN"/>
    <property type="match status" value="1"/>
</dbReference>
<dbReference type="InterPro" id="IPR052532">
    <property type="entry name" value="SUA5_domain"/>
</dbReference>
<feature type="non-terminal residue" evidence="2">
    <location>
        <position position="1"/>
    </location>
</feature>
<organism evidence="2 3">
    <name type="scientific">Oryza sativa subsp. japonica</name>
    <name type="common">Rice</name>
    <dbReference type="NCBI Taxonomy" id="39947"/>
    <lineage>
        <taxon>Eukaryota</taxon>
        <taxon>Viridiplantae</taxon>
        <taxon>Streptophyta</taxon>
        <taxon>Embryophyta</taxon>
        <taxon>Tracheophyta</taxon>
        <taxon>Spermatophyta</taxon>
        <taxon>Magnoliopsida</taxon>
        <taxon>Liliopsida</taxon>
        <taxon>Poales</taxon>
        <taxon>Poaceae</taxon>
        <taxon>BOP clade</taxon>
        <taxon>Oryzoideae</taxon>
        <taxon>Oryzeae</taxon>
        <taxon>Oryzinae</taxon>
        <taxon>Oryza</taxon>
        <taxon>Oryza sativa</taxon>
    </lineage>
</organism>
<keyword evidence="3" id="KW-1185">Reference proteome</keyword>
<protein>
    <submittedName>
        <fullName evidence="2">Os08g0531300 protein</fullName>
    </submittedName>
</protein>
<reference evidence="2 3" key="2">
    <citation type="journal article" date="2013" name="Plant Cell Physiol.">
        <title>Rice Annotation Project Database (RAP-DB): an integrative and interactive database for rice genomics.</title>
        <authorList>
            <person name="Sakai H."/>
            <person name="Lee S.S."/>
            <person name="Tanaka T."/>
            <person name="Numa H."/>
            <person name="Kim J."/>
            <person name="Kawahara Y."/>
            <person name="Wakimoto H."/>
            <person name="Yang C.C."/>
            <person name="Iwamoto M."/>
            <person name="Abe T."/>
            <person name="Yamada Y."/>
            <person name="Muto A."/>
            <person name="Inokuchi H."/>
            <person name="Ikemura T."/>
            <person name="Matsumoto T."/>
            <person name="Sasaki T."/>
            <person name="Itoh T."/>
        </authorList>
    </citation>
    <scope>NUCLEOTIDE SEQUENCE [LARGE SCALE GENOMIC DNA]</scope>
    <source>
        <strain evidence="3">cv. Nipponbare</strain>
    </source>
</reference>
<proteinExistence type="evidence at protein level"/>
<keyword evidence="4 5" id="KW-1267">Proteomics identification</keyword>
<dbReference type="PANTHER" id="PTHR42828:SF3">
    <property type="entry name" value="THREONYLCARBAMOYL-AMP SYNTHASE"/>
    <property type="match status" value="1"/>
</dbReference>
<dbReference type="Gramene" id="Os08t0531300-02">
    <property type="protein sequence ID" value="Os08t0531300-02"/>
    <property type="gene ID" value="Os08g0531300"/>
</dbReference>
<evidence type="ECO:0007829" key="5">
    <source>
        <dbReference type="ProteomicsDB" id="A0A0P0XI70"/>
    </source>
</evidence>
<keyword evidence="1" id="KW-0472">Membrane</keyword>
<reference evidence="2 3" key="3">
    <citation type="journal article" date="2013" name="Rice">
        <title>Improvement of the Oryza sativa Nipponbare reference genome using next generation sequence and optical map data.</title>
        <authorList>
            <person name="Kawahara Y."/>
            <person name="de la Bastide M."/>
            <person name="Hamilton J.P."/>
            <person name="Kanamori H."/>
            <person name="McCombie W.R."/>
            <person name="Ouyang S."/>
            <person name="Schwartz D.C."/>
            <person name="Tanaka T."/>
            <person name="Wu J."/>
            <person name="Zhou S."/>
            <person name="Childs K.L."/>
            <person name="Davidson R.M."/>
            <person name="Lin H."/>
            <person name="Quesada-Ocampo L."/>
            <person name="Vaillancourt B."/>
            <person name="Sakai H."/>
            <person name="Lee S.S."/>
            <person name="Kim J."/>
            <person name="Numa H."/>
            <person name="Itoh T."/>
            <person name="Buell C.R."/>
            <person name="Matsumoto T."/>
        </authorList>
    </citation>
    <scope>NUCLEOTIDE SEQUENCE [LARGE SCALE GENOMIC DNA]</scope>
    <source>
        <strain evidence="3">cv. Nipponbare</strain>
    </source>
</reference>
<dbReference type="Gene3D" id="3.90.870.10">
    <property type="entry name" value="DHBP synthase"/>
    <property type="match status" value="1"/>
</dbReference>
<dbReference type="ExpressionAtlas" id="A0A0P0XI70">
    <property type="expression patterns" value="baseline and differential"/>
</dbReference>
<keyword evidence="1" id="KW-0812">Transmembrane</keyword>
<dbReference type="Proteomes" id="UP000059680">
    <property type="component" value="Chromosome 8"/>
</dbReference>
<name>A0A0P0XI70_ORYSJ</name>
<dbReference type="InterPro" id="IPR017945">
    <property type="entry name" value="DHBP_synth_RibB-like_a/b_dom"/>
</dbReference>
<evidence type="ECO:0000313" key="2">
    <source>
        <dbReference type="EMBL" id="BAT06399.1"/>
    </source>
</evidence>
<sequence length="98" mass="11357">FHFQGLDFIVDGGTRIADPSTVVDMTGSYPTIIRQGKVCIFINGLKLSYHMTILSSKRKFLILSPDIWQMICTAFKHTVMYYLVMLIYFIFVTYFVDL</sequence>
<dbReference type="AlphaFoldDB" id="A0A0P0XI70"/>
<evidence type="ECO:0007829" key="4">
    <source>
        <dbReference type="PeptideAtlas" id="A0A0P0XI70"/>
    </source>
</evidence>
<dbReference type="SUPFAM" id="SSF55821">
    <property type="entry name" value="YrdC/RibB"/>
    <property type="match status" value="1"/>
</dbReference>
<accession>A0A0P0XI70</accession>
<reference evidence="3" key="1">
    <citation type="journal article" date="2005" name="Nature">
        <title>The map-based sequence of the rice genome.</title>
        <authorList>
            <consortium name="International rice genome sequencing project (IRGSP)"/>
            <person name="Matsumoto T."/>
            <person name="Wu J."/>
            <person name="Kanamori H."/>
            <person name="Katayose Y."/>
            <person name="Fujisawa M."/>
            <person name="Namiki N."/>
            <person name="Mizuno H."/>
            <person name="Yamamoto K."/>
            <person name="Antonio B.A."/>
            <person name="Baba T."/>
            <person name="Sakata K."/>
            <person name="Nagamura Y."/>
            <person name="Aoki H."/>
            <person name="Arikawa K."/>
            <person name="Arita K."/>
            <person name="Bito T."/>
            <person name="Chiden Y."/>
            <person name="Fujitsuka N."/>
            <person name="Fukunaka R."/>
            <person name="Hamada M."/>
            <person name="Harada C."/>
            <person name="Hayashi A."/>
            <person name="Hijishita S."/>
            <person name="Honda M."/>
            <person name="Hosokawa S."/>
            <person name="Ichikawa Y."/>
            <person name="Idonuma A."/>
            <person name="Iijima M."/>
            <person name="Ikeda M."/>
            <person name="Ikeno M."/>
            <person name="Ito K."/>
            <person name="Ito S."/>
            <person name="Ito T."/>
            <person name="Ito Y."/>
            <person name="Ito Y."/>
            <person name="Iwabuchi A."/>
            <person name="Kamiya K."/>
            <person name="Karasawa W."/>
            <person name="Kurita K."/>
            <person name="Katagiri S."/>
            <person name="Kikuta A."/>
            <person name="Kobayashi H."/>
            <person name="Kobayashi N."/>
            <person name="Machita K."/>
            <person name="Maehara T."/>
            <person name="Masukawa M."/>
            <person name="Mizubayashi T."/>
            <person name="Mukai Y."/>
            <person name="Nagasaki H."/>
            <person name="Nagata Y."/>
            <person name="Naito S."/>
            <person name="Nakashima M."/>
            <person name="Nakama Y."/>
            <person name="Nakamichi Y."/>
            <person name="Nakamura M."/>
            <person name="Meguro A."/>
            <person name="Negishi M."/>
            <person name="Ohta I."/>
            <person name="Ohta T."/>
            <person name="Okamoto M."/>
            <person name="Ono N."/>
            <person name="Saji S."/>
            <person name="Sakaguchi M."/>
            <person name="Sakai K."/>
            <person name="Shibata M."/>
            <person name="Shimokawa T."/>
            <person name="Song J."/>
            <person name="Takazaki Y."/>
            <person name="Terasawa K."/>
            <person name="Tsugane M."/>
            <person name="Tsuji K."/>
            <person name="Ueda S."/>
            <person name="Waki K."/>
            <person name="Yamagata H."/>
            <person name="Yamamoto M."/>
            <person name="Yamamoto S."/>
            <person name="Yamane H."/>
            <person name="Yoshiki S."/>
            <person name="Yoshihara R."/>
            <person name="Yukawa K."/>
            <person name="Zhong H."/>
            <person name="Yano M."/>
            <person name="Yuan Q."/>
            <person name="Ouyang S."/>
            <person name="Liu J."/>
            <person name="Jones K.M."/>
            <person name="Gansberger K."/>
            <person name="Moffat K."/>
            <person name="Hill J."/>
            <person name="Bera J."/>
            <person name="Fadrosh D."/>
            <person name="Jin S."/>
            <person name="Johri S."/>
            <person name="Kim M."/>
            <person name="Overton L."/>
            <person name="Reardon M."/>
            <person name="Tsitrin T."/>
            <person name="Vuong H."/>
            <person name="Weaver B."/>
            <person name="Ciecko A."/>
            <person name="Tallon L."/>
            <person name="Jackson J."/>
            <person name="Pai G."/>
            <person name="Aken S.V."/>
            <person name="Utterback T."/>
            <person name="Reidmuller S."/>
            <person name="Feldblyum T."/>
            <person name="Hsiao J."/>
            <person name="Zismann V."/>
            <person name="Iobst S."/>
            <person name="de Vazeille A.R."/>
            <person name="Buell C.R."/>
            <person name="Ying K."/>
            <person name="Li Y."/>
            <person name="Lu T."/>
            <person name="Huang Y."/>
            <person name="Zhao Q."/>
            <person name="Feng Q."/>
            <person name="Zhang L."/>
            <person name="Zhu J."/>
            <person name="Weng Q."/>
            <person name="Mu J."/>
            <person name="Lu Y."/>
            <person name="Fan D."/>
            <person name="Liu Y."/>
            <person name="Guan J."/>
            <person name="Zhang Y."/>
            <person name="Yu S."/>
            <person name="Liu X."/>
            <person name="Zhang Y."/>
            <person name="Hong G."/>
            <person name="Han B."/>
            <person name="Choisne N."/>
            <person name="Demange N."/>
            <person name="Orjeda G."/>
            <person name="Samain S."/>
            <person name="Cattolico L."/>
            <person name="Pelletier E."/>
            <person name="Couloux A."/>
            <person name="Segurens B."/>
            <person name="Wincker P."/>
            <person name="D'Hont A."/>
            <person name="Scarpelli C."/>
            <person name="Weissenbach J."/>
            <person name="Salanoubat M."/>
            <person name="Quetier F."/>
            <person name="Yu Y."/>
            <person name="Kim H.R."/>
            <person name="Rambo T."/>
            <person name="Currie J."/>
            <person name="Collura K."/>
            <person name="Luo M."/>
            <person name="Yang T."/>
            <person name="Ammiraju J.S.S."/>
            <person name="Engler F."/>
            <person name="Soderlund C."/>
            <person name="Wing R.A."/>
            <person name="Palmer L.E."/>
            <person name="de la Bastide M."/>
            <person name="Spiegel L."/>
            <person name="Nascimento L."/>
            <person name="Zutavern T."/>
            <person name="O'Shaughnessy A."/>
            <person name="Dike S."/>
            <person name="Dedhia N."/>
            <person name="Preston R."/>
            <person name="Balija V."/>
            <person name="McCombie W.R."/>
            <person name="Chow T."/>
            <person name="Chen H."/>
            <person name="Chung M."/>
            <person name="Chen C."/>
            <person name="Shaw J."/>
            <person name="Wu H."/>
            <person name="Hsiao K."/>
            <person name="Chao Y."/>
            <person name="Chu M."/>
            <person name="Cheng C."/>
            <person name="Hour A."/>
            <person name="Lee P."/>
            <person name="Lin S."/>
            <person name="Lin Y."/>
            <person name="Liou J."/>
            <person name="Liu S."/>
            <person name="Hsing Y."/>
            <person name="Raghuvanshi S."/>
            <person name="Mohanty A."/>
            <person name="Bharti A.K."/>
            <person name="Gaur A."/>
            <person name="Gupta V."/>
            <person name="Kumar D."/>
            <person name="Ravi V."/>
            <person name="Vij S."/>
            <person name="Kapur A."/>
            <person name="Khurana P."/>
            <person name="Khurana P."/>
            <person name="Khurana J.P."/>
            <person name="Tyagi A.K."/>
            <person name="Gaikwad K."/>
            <person name="Singh A."/>
            <person name="Dalal V."/>
            <person name="Srivastava S."/>
            <person name="Dixit A."/>
            <person name="Pal A.K."/>
            <person name="Ghazi I.A."/>
            <person name="Yadav M."/>
            <person name="Pandit A."/>
            <person name="Bhargava A."/>
            <person name="Sureshbabu K."/>
            <person name="Batra K."/>
            <person name="Sharma T.R."/>
            <person name="Mohapatra T."/>
            <person name="Singh N.K."/>
            <person name="Messing J."/>
            <person name="Nelson A.B."/>
            <person name="Fuks G."/>
            <person name="Kavchok S."/>
            <person name="Keizer G."/>
            <person name="Linton E."/>
            <person name="Llaca V."/>
            <person name="Song R."/>
            <person name="Tanyolac B."/>
            <person name="Young S."/>
            <person name="Ho-Il K."/>
            <person name="Hahn J.H."/>
            <person name="Sangsakoo G."/>
            <person name="Vanavichit A."/>
            <person name="de Mattos Luiz.A.T."/>
            <person name="Zimmer P.D."/>
            <person name="Malone G."/>
            <person name="Dellagostin O."/>
            <person name="de Oliveira A.C."/>
            <person name="Bevan M."/>
            <person name="Bancroft I."/>
            <person name="Minx P."/>
            <person name="Cordum H."/>
            <person name="Wilson R."/>
            <person name="Cheng Z."/>
            <person name="Jin W."/>
            <person name="Jiang J."/>
            <person name="Leong S.A."/>
            <person name="Iwama H."/>
            <person name="Gojobori T."/>
            <person name="Itoh T."/>
            <person name="Niimura Y."/>
            <person name="Fujii Y."/>
            <person name="Habara T."/>
            <person name="Sakai H."/>
            <person name="Sato Y."/>
            <person name="Wilson G."/>
            <person name="Kumar K."/>
            <person name="McCouch S."/>
            <person name="Juretic N."/>
            <person name="Hoen D."/>
            <person name="Wright S."/>
            <person name="Bruskiewich R."/>
            <person name="Bureau T."/>
            <person name="Miyao A."/>
            <person name="Hirochika H."/>
            <person name="Nishikawa T."/>
            <person name="Kadowaki K."/>
            <person name="Sugiura M."/>
            <person name="Burr B."/>
            <person name="Sasaki T."/>
        </authorList>
    </citation>
    <scope>NUCLEOTIDE SEQUENCE [LARGE SCALE GENOMIC DNA]</scope>
    <source>
        <strain evidence="3">cv. Nipponbare</strain>
    </source>
</reference>
<evidence type="ECO:0000256" key="1">
    <source>
        <dbReference type="SAM" id="Phobius"/>
    </source>
</evidence>